<reference evidence="2 3" key="1">
    <citation type="submission" date="2014-04" db="EMBL/GenBank/DDBJ databases">
        <authorList>
            <consortium name="DOE Joint Genome Institute"/>
            <person name="Kuo A."/>
            <person name="Kohler A."/>
            <person name="Costa M.D."/>
            <person name="Nagy L.G."/>
            <person name="Floudas D."/>
            <person name="Copeland A."/>
            <person name="Barry K.W."/>
            <person name="Cichocki N."/>
            <person name="Veneault-Fourrey C."/>
            <person name="LaButti K."/>
            <person name="Lindquist E.A."/>
            <person name="Lipzen A."/>
            <person name="Lundell T."/>
            <person name="Morin E."/>
            <person name="Murat C."/>
            <person name="Sun H."/>
            <person name="Tunlid A."/>
            <person name="Henrissat B."/>
            <person name="Grigoriev I.V."/>
            <person name="Hibbett D.S."/>
            <person name="Martin F."/>
            <person name="Nordberg H.P."/>
            <person name="Cantor M.N."/>
            <person name="Hua S.X."/>
        </authorList>
    </citation>
    <scope>NUCLEOTIDE SEQUENCE [LARGE SCALE GENOMIC DNA]</scope>
    <source>
        <strain evidence="2 3">Marx 270</strain>
    </source>
</reference>
<dbReference type="OrthoDB" id="2688210at2759"/>
<accession>A0A0C3P1B9</accession>
<evidence type="ECO:0000313" key="3">
    <source>
        <dbReference type="Proteomes" id="UP000054217"/>
    </source>
</evidence>
<reference evidence="3" key="2">
    <citation type="submission" date="2015-01" db="EMBL/GenBank/DDBJ databases">
        <title>Evolutionary Origins and Diversification of the Mycorrhizal Mutualists.</title>
        <authorList>
            <consortium name="DOE Joint Genome Institute"/>
            <consortium name="Mycorrhizal Genomics Consortium"/>
            <person name="Kohler A."/>
            <person name="Kuo A."/>
            <person name="Nagy L.G."/>
            <person name="Floudas D."/>
            <person name="Copeland A."/>
            <person name="Barry K.W."/>
            <person name="Cichocki N."/>
            <person name="Veneault-Fourrey C."/>
            <person name="LaButti K."/>
            <person name="Lindquist E.A."/>
            <person name="Lipzen A."/>
            <person name="Lundell T."/>
            <person name="Morin E."/>
            <person name="Murat C."/>
            <person name="Riley R."/>
            <person name="Ohm R."/>
            <person name="Sun H."/>
            <person name="Tunlid A."/>
            <person name="Henrissat B."/>
            <person name="Grigoriev I.V."/>
            <person name="Hibbett D.S."/>
            <person name="Martin F."/>
        </authorList>
    </citation>
    <scope>NUCLEOTIDE SEQUENCE [LARGE SCALE GENOMIC DNA]</scope>
    <source>
        <strain evidence="3">Marx 270</strain>
    </source>
</reference>
<evidence type="ECO:0000313" key="2">
    <source>
        <dbReference type="EMBL" id="KIO01291.1"/>
    </source>
</evidence>
<gene>
    <name evidence="2" type="ORF">M404DRAFT_28828</name>
</gene>
<protein>
    <submittedName>
        <fullName evidence="2">Uncharacterized protein</fullName>
    </submittedName>
</protein>
<dbReference type="HOGENOM" id="CLU_052398_1_1_1"/>
<feature type="compositionally biased region" description="Pro residues" evidence="1">
    <location>
        <begin position="125"/>
        <end position="138"/>
    </location>
</feature>
<dbReference type="InParanoid" id="A0A0C3P1B9"/>
<dbReference type="EMBL" id="KN831989">
    <property type="protein sequence ID" value="KIO01291.1"/>
    <property type="molecule type" value="Genomic_DNA"/>
</dbReference>
<dbReference type="STRING" id="870435.A0A0C3P1B9"/>
<feature type="compositionally biased region" description="Basic and acidic residues" evidence="1">
    <location>
        <begin position="75"/>
        <end position="85"/>
    </location>
</feature>
<sequence length="298" mass="34368">MAEARHRLLLSMPTAVPVSHTLPYTRALSQSPMEPENPRRDPAQPNFRALVQALIDNPNLQPDEATAELQRRWEDQQRQGLERQQNHQGQGEQNHQPDEGHRDPPEDQRQRHPAADVPGNHPRDLPPPPRPQSPPRDPPPADDQSTDPLDFNPNKPVPLTIQMRPSEYAIKRLETFNITLQPTLSVAASKQARYDHDLSFNNFLFARNGFLLHIEWAKWSPKVVDSFNWFFFNIETHVFRQQGDRGERVLLHYASQVRADWHDTPAAERFNIATINEMLLNYIAQELNSRDIGKGIDR</sequence>
<feature type="region of interest" description="Disordered" evidence="1">
    <location>
        <begin position="75"/>
        <end position="160"/>
    </location>
</feature>
<keyword evidence="3" id="KW-1185">Reference proteome</keyword>
<dbReference type="AlphaFoldDB" id="A0A0C3P1B9"/>
<organism evidence="2 3">
    <name type="scientific">Pisolithus tinctorius Marx 270</name>
    <dbReference type="NCBI Taxonomy" id="870435"/>
    <lineage>
        <taxon>Eukaryota</taxon>
        <taxon>Fungi</taxon>
        <taxon>Dikarya</taxon>
        <taxon>Basidiomycota</taxon>
        <taxon>Agaricomycotina</taxon>
        <taxon>Agaricomycetes</taxon>
        <taxon>Agaricomycetidae</taxon>
        <taxon>Boletales</taxon>
        <taxon>Sclerodermatineae</taxon>
        <taxon>Pisolithaceae</taxon>
        <taxon>Pisolithus</taxon>
    </lineage>
</organism>
<feature type="compositionally biased region" description="Basic and acidic residues" evidence="1">
    <location>
        <begin position="95"/>
        <end position="114"/>
    </location>
</feature>
<proteinExistence type="predicted"/>
<evidence type="ECO:0000256" key="1">
    <source>
        <dbReference type="SAM" id="MobiDB-lite"/>
    </source>
</evidence>
<name>A0A0C3P1B9_PISTI</name>
<dbReference type="Proteomes" id="UP000054217">
    <property type="component" value="Unassembled WGS sequence"/>
</dbReference>